<protein>
    <submittedName>
        <fullName evidence="2">Uncharacterized protein</fullName>
    </submittedName>
</protein>
<dbReference type="Proteomes" id="UP000324767">
    <property type="component" value="Unassembled WGS sequence"/>
</dbReference>
<name>A0A5M8PE40_9LECA</name>
<reference evidence="2 3" key="1">
    <citation type="submission" date="2019-09" db="EMBL/GenBank/DDBJ databases">
        <title>The hologenome of the rock-dwelling lichen Lasallia pustulata.</title>
        <authorList>
            <person name="Greshake Tzovaras B."/>
            <person name="Segers F."/>
            <person name="Bicker A."/>
            <person name="Dal Grande F."/>
            <person name="Otte J."/>
            <person name="Hankeln T."/>
            <person name="Schmitt I."/>
            <person name="Ebersberger I."/>
        </authorList>
    </citation>
    <scope>NUCLEOTIDE SEQUENCE [LARGE SCALE GENOMIC DNA]</scope>
    <source>
        <strain evidence="2">A1-1</strain>
    </source>
</reference>
<feature type="compositionally biased region" description="Basic and acidic residues" evidence="1">
    <location>
        <begin position="172"/>
        <end position="181"/>
    </location>
</feature>
<organism evidence="2 3">
    <name type="scientific">Lasallia pustulata</name>
    <dbReference type="NCBI Taxonomy" id="136370"/>
    <lineage>
        <taxon>Eukaryota</taxon>
        <taxon>Fungi</taxon>
        <taxon>Dikarya</taxon>
        <taxon>Ascomycota</taxon>
        <taxon>Pezizomycotina</taxon>
        <taxon>Lecanoromycetes</taxon>
        <taxon>OSLEUM clade</taxon>
        <taxon>Umbilicariomycetidae</taxon>
        <taxon>Umbilicariales</taxon>
        <taxon>Umbilicariaceae</taxon>
        <taxon>Lasallia</taxon>
    </lineage>
</organism>
<evidence type="ECO:0000313" key="3">
    <source>
        <dbReference type="Proteomes" id="UP000324767"/>
    </source>
</evidence>
<gene>
    <name evidence="2" type="ORF">FRX48_08951</name>
</gene>
<feature type="compositionally biased region" description="Low complexity" evidence="1">
    <location>
        <begin position="70"/>
        <end position="84"/>
    </location>
</feature>
<dbReference type="OrthoDB" id="5499814at2759"/>
<proteinExistence type="predicted"/>
<comment type="caution">
    <text evidence="2">The sequence shown here is derived from an EMBL/GenBank/DDBJ whole genome shotgun (WGS) entry which is preliminary data.</text>
</comment>
<feature type="compositionally biased region" description="Low complexity" evidence="1">
    <location>
        <begin position="24"/>
        <end position="43"/>
    </location>
</feature>
<accession>A0A5M8PE40</accession>
<feature type="region of interest" description="Disordered" evidence="1">
    <location>
        <begin position="1"/>
        <end position="88"/>
    </location>
</feature>
<evidence type="ECO:0000256" key="1">
    <source>
        <dbReference type="SAM" id="MobiDB-lite"/>
    </source>
</evidence>
<evidence type="ECO:0000313" key="2">
    <source>
        <dbReference type="EMBL" id="KAA6407150.1"/>
    </source>
</evidence>
<dbReference type="AlphaFoldDB" id="A0A5M8PE40"/>
<dbReference type="EMBL" id="VXIT01000019">
    <property type="protein sequence ID" value="KAA6407150.1"/>
    <property type="molecule type" value="Genomic_DNA"/>
</dbReference>
<feature type="region of interest" description="Disordered" evidence="1">
    <location>
        <begin position="143"/>
        <end position="181"/>
    </location>
</feature>
<sequence>MGNRYPPMGANTSMTKSTRAEYGSNSSRRSLPHSSTSSDTRSSNVNYANNQDRNVQYQTRNGPPAPVSRYPQSPYSQSYSAPASDPRQRLPLTQHNLYVNHTQCTDPIIRQQREQQQYASRAAAAQSLGIDITNPVFASVARERPQASRPMEAYAAEPGPRYLSVAPLQDARGYDRRSTRL</sequence>
<feature type="compositionally biased region" description="Polar residues" evidence="1">
    <location>
        <begin position="44"/>
        <end position="61"/>
    </location>
</feature>